<proteinExistence type="inferred from homology"/>
<dbReference type="GO" id="GO:0006412">
    <property type="term" value="P:translation"/>
    <property type="evidence" value="ECO:0007669"/>
    <property type="project" value="UniProtKB-UniRule"/>
</dbReference>
<dbReference type="GO" id="GO:0003735">
    <property type="term" value="F:structural constituent of ribosome"/>
    <property type="evidence" value="ECO:0007669"/>
    <property type="project" value="InterPro"/>
</dbReference>
<dbReference type="AlphaFoldDB" id="C5WDI6"/>
<keyword evidence="1 3" id="KW-0689">Ribosomal protein</keyword>
<keyword evidence="5" id="KW-1185">Reference proteome</keyword>
<dbReference type="PANTHER" id="PTHR12919">
    <property type="entry name" value="30S RIBOSOMAL PROTEIN S16"/>
    <property type="match status" value="1"/>
</dbReference>
<dbReference type="GO" id="GO:0015935">
    <property type="term" value="C:small ribosomal subunit"/>
    <property type="evidence" value="ECO:0007669"/>
    <property type="project" value="TreeGrafter"/>
</dbReference>
<sequence>MMVKIRLAYHGAKKRPFFQIVVTDCRKARNGKFIERIGFFNPISSGRSIPMRLDLNRIAYWISKGAQLSNRVQSLIKKYQND</sequence>
<dbReference type="InterPro" id="IPR023803">
    <property type="entry name" value="Ribosomal_bS16_dom_sf"/>
</dbReference>
<dbReference type="GO" id="GO:0005737">
    <property type="term" value="C:cytoplasm"/>
    <property type="evidence" value="ECO:0007669"/>
    <property type="project" value="UniProtKB-ARBA"/>
</dbReference>
<dbReference type="HOGENOM" id="CLU_100590_5_1_6"/>
<dbReference type="Proteomes" id="UP000061704">
    <property type="component" value="Chromosome"/>
</dbReference>
<reference evidence="4 5" key="1">
    <citation type="journal article" date="2011" name="Genome Biol. Evol.">
        <title>Reductive evolution of bacterial genome in insect gut environment.</title>
        <authorList>
            <person name="Nikoh N."/>
            <person name="Hosokawa T."/>
            <person name="Ohshima K."/>
            <person name="Hattori M."/>
            <person name="Fukatsu T."/>
        </authorList>
    </citation>
    <scope>NUCLEOTIDE SEQUENCE [LARGE SCALE GENOMIC DNA]</scope>
    <source>
        <strain evidence="4 5">Mpkobe</strain>
    </source>
</reference>
<comment type="similarity">
    <text evidence="3">Belongs to the bacterial ribosomal protein bS16 family.</text>
</comment>
<accession>C5WDI6</accession>
<evidence type="ECO:0000313" key="4">
    <source>
        <dbReference type="EMBL" id="BAH83392.1"/>
    </source>
</evidence>
<dbReference type="NCBIfam" id="TIGR00002">
    <property type="entry name" value="S16"/>
    <property type="match status" value="1"/>
</dbReference>
<evidence type="ECO:0000256" key="1">
    <source>
        <dbReference type="ARBA" id="ARBA00022980"/>
    </source>
</evidence>
<dbReference type="Pfam" id="PF00886">
    <property type="entry name" value="Ribosomal_S16"/>
    <property type="match status" value="1"/>
</dbReference>
<dbReference type="HAMAP" id="MF_00385">
    <property type="entry name" value="Ribosomal_bS16"/>
    <property type="match status" value="1"/>
</dbReference>
<dbReference type="InterPro" id="IPR000307">
    <property type="entry name" value="Ribosomal_bS16"/>
</dbReference>
<protein>
    <recommendedName>
        <fullName evidence="3">Small ribosomal subunit protein bS16</fullName>
    </recommendedName>
</protein>
<gene>
    <name evidence="3 4" type="primary">rpsP</name>
    <name evidence="4" type="ORF">ICMP_549</name>
</gene>
<evidence type="ECO:0000313" key="5">
    <source>
        <dbReference type="Proteomes" id="UP000061704"/>
    </source>
</evidence>
<dbReference type="EMBL" id="AP010872">
    <property type="protein sequence ID" value="BAH83392.1"/>
    <property type="molecule type" value="Genomic_DNA"/>
</dbReference>
<dbReference type="STRING" id="476281.ICMP_549"/>
<name>C5WDI6_9ENTR</name>
<dbReference type="Gene3D" id="3.30.1320.10">
    <property type="match status" value="1"/>
</dbReference>
<evidence type="ECO:0000256" key="2">
    <source>
        <dbReference type="ARBA" id="ARBA00023274"/>
    </source>
</evidence>
<evidence type="ECO:0000256" key="3">
    <source>
        <dbReference type="HAMAP-Rule" id="MF_00385"/>
    </source>
</evidence>
<keyword evidence="2 3" id="KW-0687">Ribonucleoprotein</keyword>
<dbReference type="KEGG" id="icp:ICMP_549"/>
<organism evidence="4 5">
    <name type="scientific">Candidatus Ishikawaella capsulata Mpkobe</name>
    <dbReference type="NCBI Taxonomy" id="476281"/>
    <lineage>
        <taxon>Bacteria</taxon>
        <taxon>Pseudomonadati</taxon>
        <taxon>Pseudomonadota</taxon>
        <taxon>Gammaproteobacteria</taxon>
        <taxon>Enterobacterales</taxon>
        <taxon>Enterobacteriaceae</taxon>
        <taxon>Candidatus Ishikawella</taxon>
    </lineage>
</organism>
<dbReference type="SUPFAM" id="SSF54565">
    <property type="entry name" value="Ribosomal protein S16"/>
    <property type="match status" value="1"/>
</dbReference>
<dbReference type="PANTHER" id="PTHR12919:SF20">
    <property type="entry name" value="SMALL RIBOSOMAL SUBUNIT PROTEIN BS16M"/>
    <property type="match status" value="1"/>
</dbReference>